<feature type="transmembrane region" description="Helical" evidence="9">
    <location>
        <begin position="101"/>
        <end position="122"/>
    </location>
</feature>
<reference evidence="11 12" key="1">
    <citation type="submission" date="2017-07" db="EMBL/GenBank/DDBJ databases">
        <title>Isolation and whole genome analysis of endospore-forming bacteria from heroin.</title>
        <authorList>
            <person name="Kalinowski J."/>
            <person name="Ahrens B."/>
            <person name="Al-Dilaimi A."/>
            <person name="Winkler A."/>
            <person name="Wibberg D."/>
            <person name="Schleenbecker U."/>
            <person name="Ruckert C."/>
            <person name="Wolfel R."/>
            <person name="Grass G."/>
        </authorList>
    </citation>
    <scope>NUCLEOTIDE SEQUENCE [LARGE SCALE GENOMIC DNA]</scope>
    <source>
        <strain evidence="11 12">7517-1</strain>
    </source>
</reference>
<dbReference type="InterPro" id="IPR055348">
    <property type="entry name" value="DctQ"/>
</dbReference>
<dbReference type="EMBL" id="NPBJ01000037">
    <property type="protein sequence ID" value="PAD98454.1"/>
    <property type="molecule type" value="Genomic_DNA"/>
</dbReference>
<keyword evidence="5 9" id="KW-0812">Transmembrane</keyword>
<evidence type="ECO:0000313" key="12">
    <source>
        <dbReference type="Proteomes" id="UP000216852"/>
    </source>
</evidence>
<dbReference type="PANTHER" id="PTHR35011:SF2">
    <property type="entry name" value="2,3-DIKETO-L-GULONATE TRAP TRANSPORTER SMALL PERMEASE PROTEIN YIAM"/>
    <property type="match status" value="1"/>
</dbReference>
<feature type="transmembrane region" description="Helical" evidence="9">
    <location>
        <begin position="142"/>
        <end position="160"/>
    </location>
</feature>
<keyword evidence="2" id="KW-0813">Transport</keyword>
<evidence type="ECO:0000259" key="10">
    <source>
        <dbReference type="Pfam" id="PF04290"/>
    </source>
</evidence>
<feature type="transmembrane region" description="Helical" evidence="9">
    <location>
        <begin position="21"/>
        <end position="46"/>
    </location>
</feature>
<gene>
    <name evidence="11" type="ORF">CHH48_16835</name>
</gene>
<sequence length="177" mass="19920">MTSRRTVNEEELNKVEKVRYWVDRCILLVTCTLTVFLVAGAIWQVFTRFVLQNPSVFTEEVLRFSFIWVGLLGASYAFGVKEHIALTFLMSKWKHAKDKKAAEIIIEVTVLVFMVMVFIVGGTQLMLASMTQTSPVLGLPMGYVYAALPLSGLLSVYYIVTNRLMARNEAARGRDAA</sequence>
<evidence type="ECO:0000256" key="3">
    <source>
        <dbReference type="ARBA" id="ARBA00022475"/>
    </source>
</evidence>
<comment type="subcellular location">
    <subcellularLocation>
        <location evidence="1">Cell inner membrane</location>
        <topology evidence="1">Multi-pass membrane protein</topology>
    </subcellularLocation>
</comment>
<accession>A0ABX4GUA3</accession>
<dbReference type="Pfam" id="PF04290">
    <property type="entry name" value="DctQ"/>
    <property type="match status" value="1"/>
</dbReference>
<evidence type="ECO:0000256" key="8">
    <source>
        <dbReference type="ARBA" id="ARBA00038436"/>
    </source>
</evidence>
<proteinExistence type="inferred from homology"/>
<evidence type="ECO:0000256" key="1">
    <source>
        <dbReference type="ARBA" id="ARBA00004429"/>
    </source>
</evidence>
<feature type="domain" description="Tripartite ATP-independent periplasmic transporters DctQ component" evidence="10">
    <location>
        <begin position="38"/>
        <end position="161"/>
    </location>
</feature>
<keyword evidence="4" id="KW-0997">Cell inner membrane</keyword>
<evidence type="ECO:0000256" key="4">
    <source>
        <dbReference type="ARBA" id="ARBA00022519"/>
    </source>
</evidence>
<protein>
    <recommendedName>
        <fullName evidence="10">Tripartite ATP-independent periplasmic transporters DctQ component domain-containing protein</fullName>
    </recommendedName>
</protein>
<evidence type="ECO:0000256" key="2">
    <source>
        <dbReference type="ARBA" id="ARBA00022448"/>
    </source>
</evidence>
<organism evidence="11 12">
    <name type="scientific">Terribacillus saccharophilus</name>
    <dbReference type="NCBI Taxonomy" id="361277"/>
    <lineage>
        <taxon>Bacteria</taxon>
        <taxon>Bacillati</taxon>
        <taxon>Bacillota</taxon>
        <taxon>Bacilli</taxon>
        <taxon>Bacillales</taxon>
        <taxon>Bacillaceae</taxon>
        <taxon>Terribacillus</taxon>
    </lineage>
</organism>
<dbReference type="PANTHER" id="PTHR35011">
    <property type="entry name" value="2,3-DIKETO-L-GULONATE TRAP TRANSPORTER SMALL PERMEASE PROTEIN YIAM"/>
    <property type="match status" value="1"/>
</dbReference>
<evidence type="ECO:0000256" key="7">
    <source>
        <dbReference type="ARBA" id="ARBA00023136"/>
    </source>
</evidence>
<keyword evidence="6 9" id="KW-1133">Transmembrane helix</keyword>
<evidence type="ECO:0000256" key="6">
    <source>
        <dbReference type="ARBA" id="ARBA00022989"/>
    </source>
</evidence>
<comment type="similarity">
    <text evidence="8">Belongs to the TRAP transporter small permease family.</text>
</comment>
<keyword evidence="12" id="KW-1185">Reference proteome</keyword>
<evidence type="ECO:0000256" key="5">
    <source>
        <dbReference type="ARBA" id="ARBA00022692"/>
    </source>
</evidence>
<evidence type="ECO:0000256" key="9">
    <source>
        <dbReference type="SAM" id="Phobius"/>
    </source>
</evidence>
<dbReference type="Proteomes" id="UP000216852">
    <property type="component" value="Unassembled WGS sequence"/>
</dbReference>
<evidence type="ECO:0000313" key="11">
    <source>
        <dbReference type="EMBL" id="PAD98454.1"/>
    </source>
</evidence>
<feature type="transmembrane region" description="Helical" evidence="9">
    <location>
        <begin position="66"/>
        <end position="89"/>
    </location>
</feature>
<keyword evidence="3" id="KW-1003">Cell membrane</keyword>
<comment type="caution">
    <text evidence="11">The sequence shown here is derived from an EMBL/GenBank/DDBJ whole genome shotgun (WGS) entry which is preliminary data.</text>
</comment>
<keyword evidence="7 9" id="KW-0472">Membrane</keyword>
<dbReference type="InterPro" id="IPR007387">
    <property type="entry name" value="TRAP_DctQ"/>
</dbReference>
<name>A0ABX4GUA3_9BACI</name>